<dbReference type="OrthoDB" id="4485680at2"/>
<keyword evidence="1" id="KW-1133">Transmembrane helix</keyword>
<sequence>MPSSPRWIRTMVVVDVVLVAVLIVLAVVQLSSGRAPDAGASAGATSTASSTPTAPAVAQDAFRLPSGNIACTMSGEGVTCTIADYTYAAPTVAGCTGTTGHVLTLGPDGVAFVCEDGPAPTAAGDDVRTLEYGSESRVDGWTCSSGTDGVTCTAADGTGFRLARATWTELP</sequence>
<keyword evidence="1" id="KW-0472">Membrane</keyword>
<protein>
    <submittedName>
        <fullName evidence="2">Uncharacterized protein</fullName>
    </submittedName>
</protein>
<dbReference type="RefSeq" id="WP_130781121.1">
    <property type="nucleotide sequence ID" value="NZ_BIMR01000104.1"/>
</dbReference>
<organism evidence="2 3">
    <name type="scientific">Cellulomonas biazotea</name>
    <dbReference type="NCBI Taxonomy" id="1709"/>
    <lineage>
        <taxon>Bacteria</taxon>
        <taxon>Bacillati</taxon>
        <taxon>Actinomycetota</taxon>
        <taxon>Actinomycetes</taxon>
        <taxon>Micrococcales</taxon>
        <taxon>Cellulomonadaceae</taxon>
        <taxon>Cellulomonas</taxon>
    </lineage>
</organism>
<keyword evidence="3" id="KW-1185">Reference proteome</keyword>
<gene>
    <name evidence="2" type="ORF">CBZ_15810</name>
</gene>
<name>A0A402DQY8_9CELL</name>
<evidence type="ECO:0000256" key="1">
    <source>
        <dbReference type="SAM" id="Phobius"/>
    </source>
</evidence>
<reference evidence="2 3" key="1">
    <citation type="submission" date="2019-01" db="EMBL/GenBank/DDBJ databases">
        <title>Draft genome sequence of Cellulomonas takizawaensis strain TKZ-21.</title>
        <authorList>
            <person name="Yamamura H."/>
            <person name="Hayashi T."/>
            <person name="Hamada M."/>
            <person name="Serisawa Y."/>
            <person name="Matsuyama K."/>
            <person name="Nakagawa Y."/>
            <person name="Otoguro M."/>
            <person name="Yanagida F."/>
            <person name="Hayakawa M."/>
        </authorList>
    </citation>
    <scope>NUCLEOTIDE SEQUENCE [LARGE SCALE GENOMIC DNA]</scope>
    <source>
        <strain evidence="2 3">NBRC12680</strain>
    </source>
</reference>
<accession>A0A402DQY8</accession>
<keyword evidence="1" id="KW-0812">Transmembrane</keyword>
<comment type="caution">
    <text evidence="2">The sequence shown here is derived from an EMBL/GenBank/DDBJ whole genome shotgun (WGS) entry which is preliminary data.</text>
</comment>
<evidence type="ECO:0000313" key="2">
    <source>
        <dbReference type="EMBL" id="GCE76525.1"/>
    </source>
</evidence>
<dbReference type="AlphaFoldDB" id="A0A402DQY8"/>
<dbReference type="Proteomes" id="UP000289954">
    <property type="component" value="Unassembled WGS sequence"/>
</dbReference>
<dbReference type="EMBL" id="BIMR01000104">
    <property type="protein sequence ID" value="GCE76525.1"/>
    <property type="molecule type" value="Genomic_DNA"/>
</dbReference>
<feature type="transmembrane region" description="Helical" evidence="1">
    <location>
        <begin position="12"/>
        <end position="31"/>
    </location>
</feature>
<proteinExistence type="predicted"/>
<evidence type="ECO:0000313" key="3">
    <source>
        <dbReference type="Proteomes" id="UP000289954"/>
    </source>
</evidence>